<sequence>MRFAKWCGVGVATIAAGLGLYQLSSLAAPGSGKSDKKESAVVKVAVYDKNAKLVPVETARVVKTDEEWLKQLGPEAYKVVRAKGTERPFCGTLLDNKKEGVYACVGCGLPLFSSDAKFNSGTGWPSFFKPVAEGNVVTEIDRAYGMVREEILCGRCGGHLGHVFDDGPPPTGKRHCVNSESLKFFGKEELVKLADPAAESSATKPATQPAK</sequence>
<proteinExistence type="inferred from homology"/>
<dbReference type="HAMAP" id="MF_01400">
    <property type="entry name" value="MsrB"/>
    <property type="match status" value="1"/>
</dbReference>
<keyword evidence="7" id="KW-0732">Signal</keyword>
<dbReference type="NCBIfam" id="TIGR00357">
    <property type="entry name" value="peptide-methionine (R)-S-oxide reductase MsrB"/>
    <property type="match status" value="1"/>
</dbReference>
<dbReference type="AlphaFoldDB" id="A0A7M2X0Z1"/>
<dbReference type="EMBL" id="CP063458">
    <property type="protein sequence ID" value="QOV91355.1"/>
    <property type="molecule type" value="Genomic_DNA"/>
</dbReference>
<comment type="cofactor">
    <cofactor evidence="6">
        <name>Zn(2+)</name>
        <dbReference type="ChEBI" id="CHEBI:29105"/>
    </cofactor>
    <text evidence="6">Binds 1 zinc ion per subunit. The zinc ion is important for the structural integrity of the protein.</text>
</comment>
<evidence type="ECO:0000256" key="2">
    <source>
        <dbReference type="ARBA" id="ARBA00022723"/>
    </source>
</evidence>
<evidence type="ECO:0000259" key="8">
    <source>
        <dbReference type="PROSITE" id="PS51790"/>
    </source>
</evidence>
<feature type="binding site" evidence="6">
    <location>
        <position position="156"/>
    </location>
    <ligand>
        <name>Zn(2+)</name>
        <dbReference type="ChEBI" id="CHEBI:29105"/>
    </ligand>
</feature>
<dbReference type="InterPro" id="IPR002579">
    <property type="entry name" value="Met_Sox_Rdtase_MsrB_dom"/>
</dbReference>
<evidence type="ECO:0000256" key="3">
    <source>
        <dbReference type="ARBA" id="ARBA00022833"/>
    </source>
</evidence>
<dbReference type="GO" id="GO:0030091">
    <property type="term" value="P:protein repair"/>
    <property type="evidence" value="ECO:0007669"/>
    <property type="project" value="InterPro"/>
</dbReference>
<dbReference type="KEGG" id="hbs:IPV69_08380"/>
<comment type="similarity">
    <text evidence="1 6">Belongs to the MsrB Met sulfoxide reductase family.</text>
</comment>
<feature type="binding site" evidence="6">
    <location>
        <position position="107"/>
    </location>
    <ligand>
        <name>Zn(2+)</name>
        <dbReference type="ChEBI" id="CHEBI:29105"/>
    </ligand>
</feature>
<evidence type="ECO:0000313" key="9">
    <source>
        <dbReference type="EMBL" id="QOV91355.1"/>
    </source>
</evidence>
<evidence type="ECO:0000256" key="1">
    <source>
        <dbReference type="ARBA" id="ARBA00007174"/>
    </source>
</evidence>
<feature type="domain" description="MsrB" evidence="8">
    <location>
        <begin position="65"/>
        <end position="187"/>
    </location>
</feature>
<dbReference type="Proteomes" id="UP000593765">
    <property type="component" value="Chromosome"/>
</dbReference>
<organism evidence="9 10">
    <name type="scientific">Humisphaera borealis</name>
    <dbReference type="NCBI Taxonomy" id="2807512"/>
    <lineage>
        <taxon>Bacteria</taxon>
        <taxon>Pseudomonadati</taxon>
        <taxon>Planctomycetota</taxon>
        <taxon>Phycisphaerae</taxon>
        <taxon>Tepidisphaerales</taxon>
        <taxon>Tepidisphaeraceae</taxon>
        <taxon>Humisphaera</taxon>
    </lineage>
</organism>
<protein>
    <recommendedName>
        <fullName evidence="6">Peptide methionine sulfoxide reductase MsrB</fullName>
        <ecNumber evidence="6">1.8.4.12</ecNumber>
    </recommendedName>
    <alternativeName>
        <fullName evidence="6">Peptide-methionine (R)-S-oxide reductase</fullName>
    </alternativeName>
</protein>
<feature type="binding site" evidence="6">
    <location>
        <position position="153"/>
    </location>
    <ligand>
        <name>Zn(2+)</name>
        <dbReference type="ChEBI" id="CHEBI:29105"/>
    </ligand>
</feature>
<dbReference type="EC" id="1.8.4.12" evidence="6"/>
<evidence type="ECO:0000256" key="4">
    <source>
        <dbReference type="ARBA" id="ARBA00023002"/>
    </source>
</evidence>
<keyword evidence="4 6" id="KW-0560">Oxidoreductase</keyword>
<dbReference type="SUPFAM" id="SSF51316">
    <property type="entry name" value="Mss4-like"/>
    <property type="match status" value="1"/>
</dbReference>
<dbReference type="PROSITE" id="PS51790">
    <property type="entry name" value="MSRB"/>
    <property type="match status" value="1"/>
</dbReference>
<comment type="catalytic activity">
    <reaction evidence="5 6">
        <text>L-methionyl-[protein] + [thioredoxin]-disulfide + H2O = L-methionyl-(R)-S-oxide-[protein] + [thioredoxin]-dithiol</text>
        <dbReference type="Rhea" id="RHEA:24164"/>
        <dbReference type="Rhea" id="RHEA-COMP:10698"/>
        <dbReference type="Rhea" id="RHEA-COMP:10700"/>
        <dbReference type="Rhea" id="RHEA-COMP:12313"/>
        <dbReference type="Rhea" id="RHEA-COMP:12314"/>
        <dbReference type="ChEBI" id="CHEBI:15377"/>
        <dbReference type="ChEBI" id="CHEBI:16044"/>
        <dbReference type="ChEBI" id="CHEBI:29950"/>
        <dbReference type="ChEBI" id="CHEBI:45764"/>
        <dbReference type="ChEBI" id="CHEBI:50058"/>
        <dbReference type="EC" id="1.8.4.12"/>
    </reaction>
</comment>
<dbReference type="GO" id="GO:0008270">
    <property type="term" value="F:zinc ion binding"/>
    <property type="evidence" value="ECO:0007669"/>
    <property type="project" value="UniProtKB-UniRule"/>
</dbReference>
<dbReference type="GO" id="GO:0006979">
    <property type="term" value="P:response to oxidative stress"/>
    <property type="evidence" value="ECO:0007669"/>
    <property type="project" value="InterPro"/>
</dbReference>
<name>A0A7M2X0Z1_9BACT</name>
<dbReference type="FunFam" id="2.170.150.20:FF:000001">
    <property type="entry name" value="Peptide methionine sulfoxide reductase MsrB"/>
    <property type="match status" value="1"/>
</dbReference>
<dbReference type="Gene3D" id="2.170.150.20">
    <property type="entry name" value="Peptide methionine sulfoxide reductase"/>
    <property type="match status" value="1"/>
</dbReference>
<feature type="chain" id="PRO_5034349587" description="Peptide methionine sulfoxide reductase MsrB" evidence="7">
    <location>
        <begin position="28"/>
        <end position="211"/>
    </location>
</feature>
<feature type="binding site" evidence="6">
    <location>
        <position position="104"/>
    </location>
    <ligand>
        <name>Zn(2+)</name>
        <dbReference type="ChEBI" id="CHEBI:29105"/>
    </ligand>
</feature>
<dbReference type="RefSeq" id="WP_206294600.1">
    <property type="nucleotide sequence ID" value="NZ_CP063458.1"/>
</dbReference>
<dbReference type="GO" id="GO:0005737">
    <property type="term" value="C:cytoplasm"/>
    <property type="evidence" value="ECO:0007669"/>
    <property type="project" value="TreeGrafter"/>
</dbReference>
<dbReference type="InterPro" id="IPR028427">
    <property type="entry name" value="Met_Sox_Rdtase_MsrB"/>
</dbReference>
<gene>
    <name evidence="6 9" type="primary">msrB</name>
    <name evidence="9" type="ORF">IPV69_08380</name>
</gene>
<dbReference type="PANTHER" id="PTHR10173:SF52">
    <property type="entry name" value="METHIONINE-R-SULFOXIDE REDUCTASE B1"/>
    <property type="match status" value="1"/>
</dbReference>
<dbReference type="GO" id="GO:0033743">
    <property type="term" value="F:peptide-methionine (R)-S-oxide reductase activity"/>
    <property type="evidence" value="ECO:0007669"/>
    <property type="project" value="UniProtKB-UniRule"/>
</dbReference>
<feature type="signal peptide" evidence="7">
    <location>
        <begin position="1"/>
        <end position="27"/>
    </location>
</feature>
<evidence type="ECO:0000313" key="10">
    <source>
        <dbReference type="Proteomes" id="UP000593765"/>
    </source>
</evidence>
<reference evidence="9 10" key="1">
    <citation type="submission" date="2020-10" db="EMBL/GenBank/DDBJ databases">
        <title>Wide distribution of Phycisphaera-like planctomycetes from WD2101 soil group in peatlands and genome analysis of the first cultivated representative.</title>
        <authorList>
            <person name="Dedysh S.N."/>
            <person name="Beletsky A.V."/>
            <person name="Ivanova A."/>
            <person name="Kulichevskaya I.S."/>
            <person name="Suzina N.E."/>
            <person name="Philippov D.A."/>
            <person name="Rakitin A.L."/>
            <person name="Mardanov A.V."/>
            <person name="Ravin N.V."/>
        </authorList>
    </citation>
    <scope>NUCLEOTIDE SEQUENCE [LARGE SCALE GENOMIC DNA]</scope>
    <source>
        <strain evidence="9 10">M1803</strain>
    </source>
</reference>
<accession>A0A7M2X0Z1</accession>
<keyword evidence="3 6" id="KW-0862">Zinc</keyword>
<keyword evidence="2 6" id="KW-0479">Metal-binding</keyword>
<dbReference type="InterPro" id="IPR011057">
    <property type="entry name" value="Mss4-like_sf"/>
</dbReference>
<dbReference type="PANTHER" id="PTHR10173">
    <property type="entry name" value="METHIONINE SULFOXIDE REDUCTASE"/>
    <property type="match status" value="1"/>
</dbReference>
<evidence type="ECO:0000256" key="7">
    <source>
        <dbReference type="SAM" id="SignalP"/>
    </source>
</evidence>
<keyword evidence="10" id="KW-1185">Reference proteome</keyword>
<dbReference type="Pfam" id="PF01641">
    <property type="entry name" value="SelR"/>
    <property type="match status" value="1"/>
</dbReference>
<evidence type="ECO:0000256" key="6">
    <source>
        <dbReference type="HAMAP-Rule" id="MF_01400"/>
    </source>
</evidence>
<feature type="active site" description="Nucleophile" evidence="6">
    <location>
        <position position="176"/>
    </location>
</feature>
<evidence type="ECO:0000256" key="5">
    <source>
        <dbReference type="ARBA" id="ARBA00048488"/>
    </source>
</evidence>